<dbReference type="EMBL" id="QGMK01000573">
    <property type="protein sequence ID" value="TVY80970.1"/>
    <property type="molecule type" value="Genomic_DNA"/>
</dbReference>
<evidence type="ECO:0000256" key="2">
    <source>
        <dbReference type="ARBA" id="ARBA00001913"/>
    </source>
</evidence>
<dbReference type="PANTHER" id="PTHR31683">
    <property type="entry name" value="PECTATE LYASE 18-RELATED"/>
    <property type="match status" value="1"/>
</dbReference>
<dbReference type="InterPro" id="IPR011050">
    <property type="entry name" value="Pectin_lyase_fold/virulence"/>
</dbReference>
<feature type="signal peptide" evidence="12">
    <location>
        <begin position="1"/>
        <end position="19"/>
    </location>
</feature>
<dbReference type="InterPro" id="IPR012334">
    <property type="entry name" value="Pectin_lyas_fold"/>
</dbReference>
<keyword evidence="10 11" id="KW-0456">Lyase</keyword>
<feature type="domain" description="Pectate lyase" evidence="13">
    <location>
        <begin position="66"/>
        <end position="278"/>
    </location>
</feature>
<comment type="similarity">
    <text evidence="4 11">Belongs to the polysaccharide lyase 1 family.</text>
</comment>
<keyword evidence="7" id="KW-0479">Metal-binding</keyword>
<evidence type="ECO:0000256" key="5">
    <source>
        <dbReference type="ARBA" id="ARBA00012272"/>
    </source>
</evidence>
<keyword evidence="6 11" id="KW-0964">Secreted</keyword>
<dbReference type="Pfam" id="PF00544">
    <property type="entry name" value="Pectate_lyase_4"/>
    <property type="match status" value="1"/>
</dbReference>
<dbReference type="OrthoDB" id="1637350at2759"/>
<evidence type="ECO:0000256" key="9">
    <source>
        <dbReference type="ARBA" id="ARBA00022837"/>
    </source>
</evidence>
<evidence type="ECO:0000259" key="13">
    <source>
        <dbReference type="SMART" id="SM00656"/>
    </source>
</evidence>
<dbReference type="EC" id="4.2.2.2" evidence="5"/>
<keyword evidence="8 12" id="KW-0732">Signal</keyword>
<evidence type="ECO:0000256" key="10">
    <source>
        <dbReference type="ARBA" id="ARBA00023239"/>
    </source>
</evidence>
<evidence type="ECO:0000313" key="14">
    <source>
        <dbReference type="EMBL" id="TVY80970.1"/>
    </source>
</evidence>
<evidence type="ECO:0000256" key="12">
    <source>
        <dbReference type="SAM" id="SignalP"/>
    </source>
</evidence>
<dbReference type="GO" id="GO:0000272">
    <property type="term" value="P:polysaccharide catabolic process"/>
    <property type="evidence" value="ECO:0007669"/>
    <property type="project" value="UniProtKB-KW"/>
</dbReference>
<comment type="cofactor">
    <cofactor evidence="2">
        <name>Ca(2+)</name>
        <dbReference type="ChEBI" id="CHEBI:29108"/>
    </cofactor>
</comment>
<feature type="chain" id="PRO_5035718779" description="pectate lyase" evidence="12">
    <location>
        <begin position="20"/>
        <end position="340"/>
    </location>
</feature>
<dbReference type="SMART" id="SM00656">
    <property type="entry name" value="Amb_all"/>
    <property type="match status" value="1"/>
</dbReference>
<protein>
    <recommendedName>
        <fullName evidence="5">pectate lyase</fullName>
        <ecNumber evidence="5">4.2.2.2</ecNumber>
    </recommendedName>
</protein>
<dbReference type="GO" id="GO:0046872">
    <property type="term" value="F:metal ion binding"/>
    <property type="evidence" value="ECO:0007669"/>
    <property type="project" value="UniProtKB-KW"/>
</dbReference>
<evidence type="ECO:0000256" key="6">
    <source>
        <dbReference type="ARBA" id="ARBA00022525"/>
    </source>
</evidence>
<comment type="catalytic activity">
    <reaction evidence="1">
        <text>Eliminative cleavage of (1-&gt;4)-alpha-D-galacturonan to give oligosaccharides with 4-deoxy-alpha-D-galact-4-enuronosyl groups at their non-reducing ends.</text>
        <dbReference type="EC" id="4.2.2.2"/>
    </reaction>
</comment>
<evidence type="ECO:0000256" key="4">
    <source>
        <dbReference type="ARBA" id="ARBA00010980"/>
    </source>
</evidence>
<evidence type="ECO:0000256" key="11">
    <source>
        <dbReference type="RuleBase" id="RU361173"/>
    </source>
</evidence>
<dbReference type="AlphaFoldDB" id="A0A8T9CAY3"/>
<dbReference type="GO" id="GO:0030570">
    <property type="term" value="F:pectate lyase activity"/>
    <property type="evidence" value="ECO:0007669"/>
    <property type="project" value="UniProtKB-EC"/>
</dbReference>
<evidence type="ECO:0000313" key="15">
    <source>
        <dbReference type="Proteomes" id="UP000469558"/>
    </source>
</evidence>
<dbReference type="PANTHER" id="PTHR31683:SF18">
    <property type="entry name" value="PECTATE LYASE 21-RELATED"/>
    <property type="match status" value="1"/>
</dbReference>
<dbReference type="InterPro" id="IPR002022">
    <property type="entry name" value="Pec_lyase"/>
</dbReference>
<dbReference type="GO" id="GO:0005576">
    <property type="term" value="C:extracellular region"/>
    <property type="evidence" value="ECO:0007669"/>
    <property type="project" value="UniProtKB-SubCell"/>
</dbReference>
<sequence>MKLHVISTVAPFLALLVSAVPTPTSNEVEVAARAEIVKRATITDIATTGYATQNGGTTGGQGGTVTTVSTLAQFSAAADNSKNDDTTPRIIVVSGTITGAQQVRIGSNKSIIGLPGAKFVGIGLFIWKQTNVIIRNIISQDVLAANGDGIGIQASTNVWIDHCELYSSATDDKDYYDGLLDITHASEWVTVSNVYLHDHWKASLIGHSDNNAAEDTGHLHVTQHNNYWLNIGSRTPSIRYGVGHIYNSYFHSLNTGIDTRDGAQVLVQSNVFSNCTEPIAALYSDATGYAVAIDNDLGDGTNTAPVGTLTATSMPYSYSLLGSGKVVAAIVGVAGATLSF</sequence>
<reference evidence="14 15" key="1">
    <citation type="submission" date="2018-05" db="EMBL/GenBank/DDBJ databases">
        <title>Genome sequencing and assembly of the regulated plant pathogen Lachnellula willkommii and related sister species for the development of diagnostic species identification markers.</title>
        <authorList>
            <person name="Giroux E."/>
            <person name="Bilodeau G."/>
        </authorList>
    </citation>
    <scope>NUCLEOTIDE SEQUENCE [LARGE SCALE GENOMIC DNA]</scope>
    <source>
        <strain evidence="14 15">CBS 268.59</strain>
    </source>
</reference>
<evidence type="ECO:0000256" key="7">
    <source>
        <dbReference type="ARBA" id="ARBA00022723"/>
    </source>
</evidence>
<dbReference type="Gene3D" id="2.160.20.10">
    <property type="entry name" value="Single-stranded right-handed beta-helix, Pectin lyase-like"/>
    <property type="match status" value="1"/>
</dbReference>
<comment type="caution">
    <text evidence="14">The sequence shown here is derived from an EMBL/GenBank/DDBJ whole genome shotgun (WGS) entry which is preliminary data.</text>
</comment>
<keyword evidence="15" id="KW-1185">Reference proteome</keyword>
<dbReference type="FunFam" id="2.160.20.10:FF:000036">
    <property type="entry name" value="Pectate lyase A"/>
    <property type="match status" value="1"/>
</dbReference>
<evidence type="ECO:0000256" key="3">
    <source>
        <dbReference type="ARBA" id="ARBA00004613"/>
    </source>
</evidence>
<dbReference type="InterPro" id="IPR045032">
    <property type="entry name" value="PEL"/>
</dbReference>
<comment type="subcellular location">
    <subcellularLocation>
        <location evidence="3 11">Secreted</location>
    </subcellularLocation>
</comment>
<dbReference type="Proteomes" id="UP000469558">
    <property type="component" value="Unassembled WGS sequence"/>
</dbReference>
<evidence type="ECO:0000256" key="8">
    <source>
        <dbReference type="ARBA" id="ARBA00022729"/>
    </source>
</evidence>
<accession>A0A8T9CAY3</accession>
<dbReference type="SUPFAM" id="SSF51126">
    <property type="entry name" value="Pectin lyase-like"/>
    <property type="match status" value="1"/>
</dbReference>
<gene>
    <name evidence="14" type="primary">plyA_1</name>
    <name evidence="14" type="ORF">LSUE1_G002134</name>
</gene>
<keyword evidence="9" id="KW-0106">Calcium</keyword>
<name>A0A8T9CAY3_9HELO</name>
<keyword evidence="11" id="KW-0624">Polysaccharide degradation</keyword>
<keyword evidence="11" id="KW-0119">Carbohydrate metabolism</keyword>
<evidence type="ECO:0000256" key="1">
    <source>
        <dbReference type="ARBA" id="ARBA00000695"/>
    </source>
</evidence>
<organism evidence="14 15">
    <name type="scientific">Lachnellula suecica</name>
    <dbReference type="NCBI Taxonomy" id="602035"/>
    <lineage>
        <taxon>Eukaryota</taxon>
        <taxon>Fungi</taxon>
        <taxon>Dikarya</taxon>
        <taxon>Ascomycota</taxon>
        <taxon>Pezizomycotina</taxon>
        <taxon>Leotiomycetes</taxon>
        <taxon>Helotiales</taxon>
        <taxon>Lachnaceae</taxon>
        <taxon>Lachnellula</taxon>
    </lineage>
</organism>
<proteinExistence type="inferred from homology"/>